<dbReference type="AlphaFoldDB" id="A0AAD3NNH2"/>
<keyword evidence="1" id="KW-0675">Receptor</keyword>
<evidence type="ECO:0000313" key="1">
    <source>
        <dbReference type="EMBL" id="GLD75142.1"/>
    </source>
</evidence>
<keyword evidence="2" id="KW-1185">Reference proteome</keyword>
<organism evidence="1 2">
    <name type="scientific">Lates japonicus</name>
    <name type="common">Japanese lates</name>
    <dbReference type="NCBI Taxonomy" id="270547"/>
    <lineage>
        <taxon>Eukaryota</taxon>
        <taxon>Metazoa</taxon>
        <taxon>Chordata</taxon>
        <taxon>Craniata</taxon>
        <taxon>Vertebrata</taxon>
        <taxon>Euteleostomi</taxon>
        <taxon>Actinopterygii</taxon>
        <taxon>Neopterygii</taxon>
        <taxon>Teleostei</taxon>
        <taxon>Neoteleostei</taxon>
        <taxon>Acanthomorphata</taxon>
        <taxon>Carangaria</taxon>
        <taxon>Carangaria incertae sedis</taxon>
        <taxon>Centropomidae</taxon>
        <taxon>Lates</taxon>
    </lineage>
</organism>
<sequence length="74" mass="8166">MALDVDASTNKMFCAYIKASDSSQQVTPSTRPLEGLAAHWVHKNIYWTDSGQIRASLSCQCGDGRKRKVVPDSH</sequence>
<accession>A0AAD3NNH2</accession>
<evidence type="ECO:0000313" key="2">
    <source>
        <dbReference type="Proteomes" id="UP001279410"/>
    </source>
</evidence>
<keyword evidence="1" id="KW-0449">Lipoprotein</keyword>
<proteinExistence type="predicted"/>
<gene>
    <name evidence="1" type="ORF">AKAME5_002647500</name>
</gene>
<dbReference type="Proteomes" id="UP001279410">
    <property type="component" value="Unassembled WGS sequence"/>
</dbReference>
<protein>
    <submittedName>
        <fullName evidence="1">Low-density lipoprotein receptor-related protein 8 isoform X1</fullName>
    </submittedName>
</protein>
<name>A0AAD3NNH2_LATJO</name>
<reference evidence="1" key="1">
    <citation type="submission" date="2022-08" db="EMBL/GenBank/DDBJ databases">
        <title>Genome sequencing of akame (Lates japonicus).</title>
        <authorList>
            <person name="Hashiguchi Y."/>
            <person name="Takahashi H."/>
        </authorList>
    </citation>
    <scope>NUCLEOTIDE SEQUENCE</scope>
    <source>
        <strain evidence="1">Kochi</strain>
    </source>
</reference>
<dbReference type="EMBL" id="BRZM01002728">
    <property type="protein sequence ID" value="GLD75142.1"/>
    <property type="molecule type" value="Genomic_DNA"/>
</dbReference>
<comment type="caution">
    <text evidence="1">The sequence shown here is derived from an EMBL/GenBank/DDBJ whole genome shotgun (WGS) entry which is preliminary data.</text>
</comment>
<dbReference type="InterPro" id="IPR011042">
    <property type="entry name" value="6-blade_b-propeller_TolB-like"/>
</dbReference>
<dbReference type="Gene3D" id="2.120.10.30">
    <property type="entry name" value="TolB, C-terminal domain"/>
    <property type="match status" value="1"/>
</dbReference>